<accession>A0A4Y2WNC4</accession>
<evidence type="ECO:0000313" key="2">
    <source>
        <dbReference type="EMBL" id="GBO37447.1"/>
    </source>
</evidence>
<proteinExistence type="predicted"/>
<sequence>MQCIKRISPTRGNRRCSRNRFSYRGNRRMQQKTDFLSYPRTAGCSRKTELNHENRRMQHKTDSPARGTQDAVETDSPHRGNRRMAENDFFTRGNGDAENNTSYLLAEIAGCSRNRFSYPARKSQNASETDSLTRKKSQNAAENRFLHPRKSQNAAENRFLPRPRKSRQNGAEK</sequence>
<feature type="compositionally biased region" description="Basic and acidic residues" evidence="1">
    <location>
        <begin position="46"/>
        <end position="63"/>
    </location>
</feature>
<feature type="compositionally biased region" description="Basic and acidic residues" evidence="1">
    <location>
        <begin position="75"/>
        <end position="86"/>
    </location>
</feature>
<organism evidence="2 3">
    <name type="scientific">Araneus ventricosus</name>
    <name type="common">Orbweaver spider</name>
    <name type="synonym">Epeira ventricosa</name>
    <dbReference type="NCBI Taxonomy" id="182803"/>
    <lineage>
        <taxon>Eukaryota</taxon>
        <taxon>Metazoa</taxon>
        <taxon>Ecdysozoa</taxon>
        <taxon>Arthropoda</taxon>
        <taxon>Chelicerata</taxon>
        <taxon>Arachnida</taxon>
        <taxon>Araneae</taxon>
        <taxon>Araneomorphae</taxon>
        <taxon>Entelegynae</taxon>
        <taxon>Araneoidea</taxon>
        <taxon>Araneidae</taxon>
        <taxon>Araneus</taxon>
    </lineage>
</organism>
<dbReference type="AlphaFoldDB" id="A0A4Y2WNC4"/>
<name>A0A4Y2WNC4_ARAVE</name>
<gene>
    <name evidence="2" type="ORF">AVEN_139211_1</name>
</gene>
<protein>
    <submittedName>
        <fullName evidence="2">Uncharacterized protein</fullName>
    </submittedName>
</protein>
<keyword evidence="3" id="KW-1185">Reference proteome</keyword>
<dbReference type="EMBL" id="BGPR01061875">
    <property type="protein sequence ID" value="GBO37447.1"/>
    <property type="molecule type" value="Genomic_DNA"/>
</dbReference>
<comment type="caution">
    <text evidence="2">The sequence shown here is derived from an EMBL/GenBank/DDBJ whole genome shotgun (WGS) entry which is preliminary data.</text>
</comment>
<evidence type="ECO:0000256" key="1">
    <source>
        <dbReference type="SAM" id="MobiDB-lite"/>
    </source>
</evidence>
<evidence type="ECO:0000313" key="3">
    <source>
        <dbReference type="Proteomes" id="UP000499080"/>
    </source>
</evidence>
<dbReference type="Proteomes" id="UP000499080">
    <property type="component" value="Unassembled WGS sequence"/>
</dbReference>
<feature type="region of interest" description="Disordered" evidence="1">
    <location>
        <begin position="44"/>
        <end position="97"/>
    </location>
</feature>
<feature type="region of interest" description="Disordered" evidence="1">
    <location>
        <begin position="119"/>
        <end position="173"/>
    </location>
</feature>
<reference evidence="2 3" key="1">
    <citation type="journal article" date="2019" name="Sci. Rep.">
        <title>Orb-weaving spider Araneus ventricosus genome elucidates the spidroin gene catalogue.</title>
        <authorList>
            <person name="Kono N."/>
            <person name="Nakamura H."/>
            <person name="Ohtoshi R."/>
            <person name="Moran D.A.P."/>
            <person name="Shinohara A."/>
            <person name="Yoshida Y."/>
            <person name="Fujiwara M."/>
            <person name="Mori M."/>
            <person name="Tomita M."/>
            <person name="Arakawa K."/>
        </authorList>
    </citation>
    <scope>NUCLEOTIDE SEQUENCE [LARGE SCALE GENOMIC DNA]</scope>
</reference>